<dbReference type="SUPFAM" id="SSF48498">
    <property type="entry name" value="Tetracyclin repressor-like, C-terminal domain"/>
    <property type="match status" value="1"/>
</dbReference>
<evidence type="ECO:0000313" key="7">
    <source>
        <dbReference type="Proteomes" id="UP000564496"/>
    </source>
</evidence>
<dbReference type="Gene3D" id="1.10.10.60">
    <property type="entry name" value="Homeodomain-like"/>
    <property type="match status" value="1"/>
</dbReference>
<sequence length="202" mass="21877">MPTHPPSGAAVLQPEVTASIVAAVLAELVERGYGRLAMEAVAKRAGTSKSALYRRWSGKQEMVLAVLADISVPMADVVETGDLRRDMRAAAESMAAWLAAEPYAKIIPDLIAEAHRTPALAEAIAVSIAKPRRAHLRSLLTRAIDRGDLPADTDLEMAQDLVAALIYWRTVVRQAPAEPHYLDHVTDTALRALRATRTDTRA</sequence>
<dbReference type="Pfam" id="PF16859">
    <property type="entry name" value="TetR_C_11"/>
    <property type="match status" value="1"/>
</dbReference>
<comment type="caution">
    <text evidence="6">The sequence shown here is derived from an EMBL/GenBank/DDBJ whole genome shotgun (WGS) entry which is preliminary data.</text>
</comment>
<keyword evidence="1" id="KW-0805">Transcription regulation</keyword>
<dbReference type="Proteomes" id="UP000564496">
    <property type="component" value="Unassembled WGS sequence"/>
</dbReference>
<accession>A0A7Z0IQJ3</accession>
<evidence type="ECO:0000256" key="1">
    <source>
        <dbReference type="ARBA" id="ARBA00023015"/>
    </source>
</evidence>
<dbReference type="GO" id="GO:0000976">
    <property type="term" value="F:transcription cis-regulatory region binding"/>
    <property type="evidence" value="ECO:0007669"/>
    <property type="project" value="TreeGrafter"/>
</dbReference>
<dbReference type="Gene3D" id="1.10.357.10">
    <property type="entry name" value="Tetracycline Repressor, domain 2"/>
    <property type="match status" value="1"/>
</dbReference>
<dbReference type="PROSITE" id="PS50977">
    <property type="entry name" value="HTH_TETR_2"/>
    <property type="match status" value="1"/>
</dbReference>
<dbReference type="PANTHER" id="PTHR30055">
    <property type="entry name" value="HTH-TYPE TRANSCRIPTIONAL REGULATOR RUTR"/>
    <property type="match status" value="1"/>
</dbReference>
<feature type="DNA-binding region" description="H-T-H motif" evidence="4">
    <location>
        <begin position="37"/>
        <end position="56"/>
    </location>
</feature>
<dbReference type="InterPro" id="IPR011075">
    <property type="entry name" value="TetR_C"/>
</dbReference>
<keyword evidence="7" id="KW-1185">Reference proteome</keyword>
<dbReference type="InterPro" id="IPR036271">
    <property type="entry name" value="Tet_transcr_reg_TetR-rel_C_sf"/>
</dbReference>
<keyword evidence="3" id="KW-0804">Transcription</keyword>
<dbReference type="InterPro" id="IPR009057">
    <property type="entry name" value="Homeodomain-like_sf"/>
</dbReference>
<dbReference type="AlphaFoldDB" id="A0A7Z0IQJ3"/>
<evidence type="ECO:0000256" key="4">
    <source>
        <dbReference type="PROSITE-ProRule" id="PRU00335"/>
    </source>
</evidence>
<reference evidence="6 7" key="1">
    <citation type="submission" date="2020-07" db="EMBL/GenBank/DDBJ databases">
        <title>Sequencing the genomes of 1000 actinobacteria strains.</title>
        <authorList>
            <person name="Klenk H.-P."/>
        </authorList>
    </citation>
    <scope>NUCLEOTIDE SEQUENCE [LARGE SCALE GENOMIC DNA]</scope>
    <source>
        <strain evidence="6 7">DSM 26487</strain>
    </source>
</reference>
<dbReference type="PRINTS" id="PR00455">
    <property type="entry name" value="HTHTETR"/>
</dbReference>
<dbReference type="Pfam" id="PF00440">
    <property type="entry name" value="TetR_N"/>
    <property type="match status" value="1"/>
</dbReference>
<evidence type="ECO:0000256" key="3">
    <source>
        <dbReference type="ARBA" id="ARBA00023163"/>
    </source>
</evidence>
<dbReference type="SUPFAM" id="SSF46689">
    <property type="entry name" value="Homeodomain-like"/>
    <property type="match status" value="1"/>
</dbReference>
<evidence type="ECO:0000313" key="6">
    <source>
        <dbReference type="EMBL" id="NYI75828.1"/>
    </source>
</evidence>
<evidence type="ECO:0000259" key="5">
    <source>
        <dbReference type="PROSITE" id="PS50977"/>
    </source>
</evidence>
<dbReference type="RefSeq" id="WP_218860536.1">
    <property type="nucleotide sequence ID" value="NZ_JACBZR010000001.1"/>
</dbReference>
<dbReference type="PANTHER" id="PTHR30055:SF230">
    <property type="entry name" value="TRANSCRIPTIONAL REGULATORY PROTEIN (PROBABLY TETR-FAMILY)-RELATED"/>
    <property type="match status" value="1"/>
</dbReference>
<feature type="domain" description="HTH tetR-type" evidence="5">
    <location>
        <begin position="14"/>
        <end position="74"/>
    </location>
</feature>
<organism evidence="6 7">
    <name type="scientific">Nocardioides panzhihuensis</name>
    <dbReference type="NCBI Taxonomy" id="860243"/>
    <lineage>
        <taxon>Bacteria</taxon>
        <taxon>Bacillati</taxon>
        <taxon>Actinomycetota</taxon>
        <taxon>Actinomycetes</taxon>
        <taxon>Propionibacteriales</taxon>
        <taxon>Nocardioidaceae</taxon>
        <taxon>Nocardioides</taxon>
    </lineage>
</organism>
<evidence type="ECO:0000256" key="2">
    <source>
        <dbReference type="ARBA" id="ARBA00023125"/>
    </source>
</evidence>
<dbReference type="GO" id="GO:0003700">
    <property type="term" value="F:DNA-binding transcription factor activity"/>
    <property type="evidence" value="ECO:0007669"/>
    <property type="project" value="TreeGrafter"/>
</dbReference>
<dbReference type="InterPro" id="IPR001647">
    <property type="entry name" value="HTH_TetR"/>
</dbReference>
<proteinExistence type="predicted"/>
<dbReference type="InterPro" id="IPR050109">
    <property type="entry name" value="HTH-type_TetR-like_transc_reg"/>
</dbReference>
<protein>
    <submittedName>
        <fullName evidence="6">AcrR family transcriptional regulator</fullName>
    </submittedName>
</protein>
<keyword evidence="2 4" id="KW-0238">DNA-binding</keyword>
<dbReference type="EMBL" id="JACBZR010000001">
    <property type="protein sequence ID" value="NYI75828.1"/>
    <property type="molecule type" value="Genomic_DNA"/>
</dbReference>
<gene>
    <name evidence="6" type="ORF">BJ988_000476</name>
</gene>
<name>A0A7Z0IQJ3_9ACTN</name>